<feature type="binding site" evidence="5">
    <location>
        <position position="36"/>
    </location>
    <ligand>
        <name>S-methyl-5'-thioadenosine</name>
        <dbReference type="ChEBI" id="CHEBI:17509"/>
    </ligand>
</feature>
<dbReference type="InterPro" id="IPR030374">
    <property type="entry name" value="PABS"/>
</dbReference>
<dbReference type="EMBL" id="FXTM01000015">
    <property type="protein sequence ID" value="SMO63317.1"/>
    <property type="molecule type" value="Genomic_DNA"/>
</dbReference>
<dbReference type="Pfam" id="PF01564">
    <property type="entry name" value="Spermine_synth"/>
    <property type="match status" value="1"/>
</dbReference>
<dbReference type="Gene3D" id="2.30.140.10">
    <property type="entry name" value="Spermidine synthase, tetramerisation domain"/>
    <property type="match status" value="1"/>
</dbReference>
<dbReference type="PROSITE" id="PS51006">
    <property type="entry name" value="PABS_2"/>
    <property type="match status" value="1"/>
</dbReference>
<organism evidence="10 11">
    <name type="scientific">Balnearium lithotrophicum</name>
    <dbReference type="NCBI Taxonomy" id="223788"/>
    <lineage>
        <taxon>Bacteria</taxon>
        <taxon>Pseudomonadati</taxon>
        <taxon>Aquificota</taxon>
        <taxon>Aquificia</taxon>
        <taxon>Desulfurobacteriales</taxon>
        <taxon>Desulfurobacteriaceae</taxon>
        <taxon>Balnearium</taxon>
    </lineage>
</organism>
<feature type="binding site" evidence="5">
    <location>
        <position position="167"/>
    </location>
    <ligand>
        <name>S-methyl-5'-thioadenosine</name>
        <dbReference type="ChEBI" id="CHEBI:17509"/>
    </ligand>
</feature>
<feature type="binding site" evidence="5">
    <location>
        <position position="92"/>
    </location>
    <ligand>
        <name>spermidine</name>
        <dbReference type="ChEBI" id="CHEBI:57834"/>
    </ligand>
</feature>
<feature type="binding site" evidence="5">
    <location>
        <position position="67"/>
    </location>
    <ligand>
        <name>spermidine</name>
        <dbReference type="ChEBI" id="CHEBI:57834"/>
    </ligand>
</feature>
<dbReference type="InterPro" id="IPR035246">
    <property type="entry name" value="Spermidine_synt_N"/>
</dbReference>
<evidence type="ECO:0000313" key="11">
    <source>
        <dbReference type="Proteomes" id="UP000317315"/>
    </source>
</evidence>
<sequence length="288" mass="32852">MGLWFTEKYEGEGMELQATGLTFKVKSAVKKETPYQELLLLETEDWGKMLVLDGAVQTTERDEFIYHEMIVHPAGFTFTREIERVLVVGGGDGGTVREVLKHNPKVVDLVEIDRDVVEFSKRELPSISSGLSDERVNLIFGDGREFVKDKDSLYDLIIVDCSDPIGPSKVLYEEEFYRDVLKALKPDGIFVTQSESPFAQRNVHIKVVKELSKVFKIIRPYLAFIPTYPSGMWSFTMASNKLDPLGVPPSSLGKLYREFVEKNGELKYYNPEIHYGAFAIPNFVYREE</sequence>
<dbReference type="GO" id="GO:0004766">
    <property type="term" value="F:spermidine synthase activity"/>
    <property type="evidence" value="ECO:0007669"/>
    <property type="project" value="UniProtKB-UniRule"/>
</dbReference>
<comment type="similarity">
    <text evidence="1 5 7">Belongs to the spermidine/spermine synthase family.</text>
</comment>
<dbReference type="NCBIfam" id="NF002010">
    <property type="entry name" value="PRK00811.1"/>
    <property type="match status" value="1"/>
</dbReference>
<dbReference type="NCBIfam" id="TIGR00417">
    <property type="entry name" value="speE"/>
    <property type="match status" value="1"/>
</dbReference>
<dbReference type="PANTHER" id="PTHR11558:SF11">
    <property type="entry name" value="SPERMIDINE SYNTHASE"/>
    <property type="match status" value="1"/>
</dbReference>
<dbReference type="UniPathway" id="UPA00248">
    <property type="reaction ID" value="UER00314"/>
</dbReference>
<comment type="subunit">
    <text evidence="5">Homodimer or homotetramer.</text>
</comment>
<dbReference type="Proteomes" id="UP000317315">
    <property type="component" value="Unassembled WGS sequence"/>
</dbReference>
<keyword evidence="11" id="KW-1185">Reference proteome</keyword>
<evidence type="ECO:0000256" key="7">
    <source>
        <dbReference type="RuleBase" id="RU003836"/>
    </source>
</evidence>
<evidence type="ECO:0000256" key="4">
    <source>
        <dbReference type="ARBA" id="ARBA00023115"/>
    </source>
</evidence>
<accession>A0A521CV36</accession>
<keyword evidence="2 5" id="KW-0808">Transferase</keyword>
<feature type="active site" description="Proton acceptor" evidence="5 6">
    <location>
        <position position="160"/>
    </location>
</feature>
<evidence type="ECO:0000256" key="3">
    <source>
        <dbReference type="ARBA" id="ARBA00023066"/>
    </source>
</evidence>
<dbReference type="CDD" id="cd02440">
    <property type="entry name" value="AdoMet_MTases"/>
    <property type="match status" value="1"/>
</dbReference>
<keyword evidence="3 5" id="KW-0745">Spermidine biosynthesis</keyword>
<protein>
    <recommendedName>
        <fullName evidence="5">Polyamine aminopropyltransferase</fullName>
    </recommendedName>
    <alternativeName>
        <fullName evidence="5">Putrescine aminopropyltransferase</fullName>
        <shortName evidence="5">PAPT</shortName>
    </alternativeName>
    <alternativeName>
        <fullName evidence="5">Spermidine synthase</fullName>
        <shortName evidence="5">SPDS</shortName>
        <shortName evidence="5">SPDSY</shortName>
        <ecNumber evidence="5">2.5.1.16</ecNumber>
    </alternativeName>
</protein>
<dbReference type="AlphaFoldDB" id="A0A521CV36"/>
<dbReference type="PANTHER" id="PTHR11558">
    <property type="entry name" value="SPERMIDINE/SPERMINE SYNTHASE"/>
    <property type="match status" value="1"/>
</dbReference>
<keyword evidence="4 5" id="KW-0620">Polyamine biosynthesis</keyword>
<dbReference type="PROSITE" id="PS01330">
    <property type="entry name" value="PABS_1"/>
    <property type="match status" value="1"/>
</dbReference>
<dbReference type="Gene3D" id="3.40.50.150">
    <property type="entry name" value="Vaccinia Virus protein VP39"/>
    <property type="match status" value="1"/>
</dbReference>
<dbReference type="InterPro" id="IPR029063">
    <property type="entry name" value="SAM-dependent_MTases_sf"/>
</dbReference>
<evidence type="ECO:0000256" key="8">
    <source>
        <dbReference type="RuleBase" id="RU003837"/>
    </source>
</evidence>
<feature type="binding site" evidence="5">
    <location>
        <position position="111"/>
    </location>
    <ligand>
        <name>S-methyl-5'-thioadenosine</name>
        <dbReference type="ChEBI" id="CHEBI:17509"/>
    </ligand>
</feature>
<proteinExistence type="inferred from homology"/>
<reference evidence="10 11" key="1">
    <citation type="submission" date="2017-05" db="EMBL/GenBank/DDBJ databases">
        <authorList>
            <person name="Varghese N."/>
            <person name="Submissions S."/>
        </authorList>
    </citation>
    <scope>NUCLEOTIDE SEQUENCE [LARGE SCALE GENOMIC DNA]</scope>
    <source>
        <strain evidence="10 11">DSM 16304</strain>
    </source>
</reference>
<dbReference type="EC" id="2.5.1.16" evidence="5"/>
<feature type="domain" description="PABS" evidence="9">
    <location>
        <begin position="2"/>
        <end position="240"/>
    </location>
</feature>
<feature type="binding site" evidence="5">
    <location>
        <begin position="160"/>
        <end position="163"/>
    </location>
    <ligand>
        <name>spermidine</name>
        <dbReference type="ChEBI" id="CHEBI:57834"/>
    </ligand>
</feature>
<dbReference type="OrthoDB" id="9793120at2"/>
<feature type="binding site" evidence="5">
    <location>
        <begin position="142"/>
        <end position="143"/>
    </location>
    <ligand>
        <name>S-methyl-5'-thioadenosine</name>
        <dbReference type="ChEBI" id="CHEBI:17509"/>
    </ligand>
</feature>
<evidence type="ECO:0000256" key="5">
    <source>
        <dbReference type="HAMAP-Rule" id="MF_00198"/>
    </source>
</evidence>
<name>A0A521CV36_9BACT</name>
<dbReference type="InterPro" id="IPR037163">
    <property type="entry name" value="Spermidine_synt_N_sf"/>
</dbReference>
<dbReference type="Pfam" id="PF17284">
    <property type="entry name" value="Spermine_synt_N"/>
    <property type="match status" value="1"/>
</dbReference>
<dbReference type="HAMAP" id="MF_00198">
    <property type="entry name" value="Spermidine_synth"/>
    <property type="match status" value="1"/>
</dbReference>
<evidence type="ECO:0000256" key="1">
    <source>
        <dbReference type="ARBA" id="ARBA00007867"/>
    </source>
</evidence>
<evidence type="ECO:0000256" key="6">
    <source>
        <dbReference type="PROSITE-ProRule" id="PRU00354"/>
    </source>
</evidence>
<dbReference type="InterPro" id="IPR030373">
    <property type="entry name" value="PABS_CS"/>
</dbReference>
<dbReference type="RefSeq" id="WP_142935737.1">
    <property type="nucleotide sequence ID" value="NZ_FXTM01000015.1"/>
</dbReference>
<comment type="pathway">
    <text evidence="5">Amine and polyamine biosynthesis; spermidine biosynthesis; spermidine from putrescine: step 1/1.</text>
</comment>
<gene>
    <name evidence="5" type="primary">speE</name>
    <name evidence="10" type="ORF">SAMN06269117_11537</name>
</gene>
<evidence type="ECO:0000256" key="2">
    <source>
        <dbReference type="ARBA" id="ARBA00022679"/>
    </source>
</evidence>
<comment type="function">
    <text evidence="5">Catalyzes the irreversible transfer of a propylamine group from the amino donor S-adenosylmethioninamine (decarboxy-AdoMet) to putrescine (1,4-diaminobutane) to yield spermidine.</text>
</comment>
<comment type="catalytic activity">
    <reaction evidence="5 8">
        <text>S-adenosyl 3-(methylsulfanyl)propylamine + putrescine = S-methyl-5'-thioadenosine + spermidine + H(+)</text>
        <dbReference type="Rhea" id="RHEA:12721"/>
        <dbReference type="ChEBI" id="CHEBI:15378"/>
        <dbReference type="ChEBI" id="CHEBI:17509"/>
        <dbReference type="ChEBI" id="CHEBI:57443"/>
        <dbReference type="ChEBI" id="CHEBI:57834"/>
        <dbReference type="ChEBI" id="CHEBI:326268"/>
        <dbReference type="EC" id="2.5.1.16"/>
    </reaction>
</comment>
<dbReference type="InterPro" id="IPR001045">
    <property type="entry name" value="Spermi_synthase"/>
</dbReference>
<dbReference type="GO" id="GO:0008295">
    <property type="term" value="P:spermidine biosynthetic process"/>
    <property type="evidence" value="ECO:0007669"/>
    <property type="project" value="UniProtKB-UniRule"/>
</dbReference>
<evidence type="ECO:0000259" key="9">
    <source>
        <dbReference type="PROSITE" id="PS51006"/>
    </source>
</evidence>
<dbReference type="SUPFAM" id="SSF53335">
    <property type="entry name" value="S-adenosyl-L-methionine-dependent methyltransferases"/>
    <property type="match status" value="1"/>
</dbReference>
<evidence type="ECO:0000313" key="10">
    <source>
        <dbReference type="EMBL" id="SMO63317.1"/>
    </source>
</evidence>